<accession>A0A426YA53</accession>
<organism evidence="1 2">
    <name type="scientific">Ensete ventricosum</name>
    <name type="common">Abyssinian banana</name>
    <name type="synonym">Musa ensete</name>
    <dbReference type="NCBI Taxonomy" id="4639"/>
    <lineage>
        <taxon>Eukaryota</taxon>
        <taxon>Viridiplantae</taxon>
        <taxon>Streptophyta</taxon>
        <taxon>Embryophyta</taxon>
        <taxon>Tracheophyta</taxon>
        <taxon>Spermatophyta</taxon>
        <taxon>Magnoliopsida</taxon>
        <taxon>Liliopsida</taxon>
        <taxon>Zingiberales</taxon>
        <taxon>Musaceae</taxon>
        <taxon>Ensete</taxon>
    </lineage>
</organism>
<proteinExistence type="predicted"/>
<evidence type="ECO:0000313" key="1">
    <source>
        <dbReference type="EMBL" id="RRT48587.1"/>
    </source>
</evidence>
<reference evidence="1 2" key="1">
    <citation type="journal article" date="2014" name="Agronomy (Basel)">
        <title>A Draft Genome Sequence for Ensete ventricosum, the Drought-Tolerant Tree Against Hunger.</title>
        <authorList>
            <person name="Harrison J."/>
            <person name="Moore K.A."/>
            <person name="Paszkiewicz K."/>
            <person name="Jones T."/>
            <person name="Grant M."/>
            <person name="Ambacheew D."/>
            <person name="Muzemil S."/>
            <person name="Studholme D.J."/>
        </authorList>
    </citation>
    <scope>NUCLEOTIDE SEQUENCE [LARGE SCALE GENOMIC DNA]</scope>
</reference>
<comment type="caution">
    <text evidence="1">The sequence shown here is derived from an EMBL/GenBank/DDBJ whole genome shotgun (WGS) entry which is preliminary data.</text>
</comment>
<dbReference type="Proteomes" id="UP000287651">
    <property type="component" value="Unassembled WGS sequence"/>
</dbReference>
<gene>
    <name evidence="1" type="ORF">B296_00020678</name>
</gene>
<evidence type="ECO:0000313" key="2">
    <source>
        <dbReference type="Proteomes" id="UP000287651"/>
    </source>
</evidence>
<dbReference type="AlphaFoldDB" id="A0A426YA53"/>
<sequence>MLLGTRLECIGSSLRVSRVCQDGAREFIGRLSGVAKMLAGSWEGLTTTVKRSCRPDMDPGLPEEDLETHHKECRRLSDCGSDVVKLDGHV</sequence>
<name>A0A426YA53_ENSVE</name>
<protein>
    <submittedName>
        <fullName evidence="1">Uncharacterized protein</fullName>
    </submittedName>
</protein>
<dbReference type="EMBL" id="AMZH03013859">
    <property type="protein sequence ID" value="RRT48587.1"/>
    <property type="molecule type" value="Genomic_DNA"/>
</dbReference>